<accession>A0A397I1D5</accession>
<dbReference type="EMBL" id="PQFF01000260">
    <property type="protein sequence ID" value="RHZ69325.1"/>
    <property type="molecule type" value="Genomic_DNA"/>
</dbReference>
<evidence type="ECO:0000313" key="2">
    <source>
        <dbReference type="Proteomes" id="UP000266861"/>
    </source>
</evidence>
<evidence type="ECO:0000313" key="1">
    <source>
        <dbReference type="EMBL" id="RHZ69325.1"/>
    </source>
</evidence>
<organism evidence="1 2">
    <name type="scientific">Diversispora epigaea</name>
    <dbReference type="NCBI Taxonomy" id="1348612"/>
    <lineage>
        <taxon>Eukaryota</taxon>
        <taxon>Fungi</taxon>
        <taxon>Fungi incertae sedis</taxon>
        <taxon>Mucoromycota</taxon>
        <taxon>Glomeromycotina</taxon>
        <taxon>Glomeromycetes</taxon>
        <taxon>Diversisporales</taxon>
        <taxon>Diversisporaceae</taxon>
        <taxon>Diversispora</taxon>
    </lineage>
</organism>
<keyword evidence="2" id="KW-1185">Reference proteome</keyword>
<gene>
    <name evidence="1" type="ORF">Glove_284g89</name>
</gene>
<reference evidence="1 2" key="1">
    <citation type="submission" date="2018-08" db="EMBL/GenBank/DDBJ databases">
        <title>Genome and evolution of the arbuscular mycorrhizal fungus Diversispora epigaea (formerly Glomus versiforme) and its bacterial endosymbionts.</title>
        <authorList>
            <person name="Sun X."/>
            <person name="Fei Z."/>
            <person name="Harrison M."/>
        </authorList>
    </citation>
    <scope>NUCLEOTIDE SEQUENCE [LARGE SCALE GENOMIC DNA]</scope>
    <source>
        <strain evidence="1 2">IT104</strain>
    </source>
</reference>
<protein>
    <submittedName>
        <fullName evidence="1">Uncharacterized protein</fullName>
    </submittedName>
</protein>
<name>A0A397I1D5_9GLOM</name>
<dbReference type="AlphaFoldDB" id="A0A397I1D5"/>
<dbReference type="Proteomes" id="UP000266861">
    <property type="component" value="Unassembled WGS sequence"/>
</dbReference>
<proteinExistence type="predicted"/>
<sequence>MKTKNNGPCSIKNCTYTNTKFRLITKLAYEKCYEKQMLQIFPYLEVGKQLCYPHYCNIVEVNRGQRRRNKKEKNTQKRKPLEPIELISNNTNTDLFSSNIHTLTKVLYQLHRRDCVDLELDPAKFKNMIESACPQLNGFFNYLVNTIIPKERSAYNKNEAKKSIVGLCYLIAGLRNKFVNQHKLEVGLYLMASGATWEAIDTISSLGYSACAKTIEEYRKKIQKEHIINIENYFIKNKNIFYIYNIDDYHSIHENRRPNTVSTSTAKHFVTCVAKPITNCSSLPLMFNEMSIHNPANVEASRICCACPQLNGFFNYLVNTIIPKERSAYNKNEAKKSIVGLCYLIAGLRNKFVNQHKLEVGLYLMASGATWEAIDTISSLGYSACAKTIEEYRKKIQKEHIINIENYFIKNKNIFYIYNIDDYHSIHENRRPNTVSTSTAKHFVTCVAKPITNCSSLPLMFNEMSIHNPANVEASRICWYLIYQYIGVFDRSYSECKTQWISEHLPSINQFDRIELLTIHNYNDNIKERKIERSMKDLQLLGFNEQNLHSMQDYLNALKIIISINNKTQHLNGQIALVVADWPGQIFIRKALYTQLPLEFQPFYLQIKSFISIMDPFHLSLNSREQVVLVHYSFFEKLFHFVFGQNKKLAKKPRPWRINLLLELSICEWIKIKDQIIKKFDLLENLIPSTLDIYTILFRAGLFEKYIETVFRIWTFALRWKRKNYNKAPLIFLSDIFYWKENHPLFYNLLQNQLLSFNDYYVENTHSKIRANTSANATVENIIKQAYIITNHNPMFKDTYCKTRHYPYNIPMLNFLSNKTRKSKPKLNKRTKYPKIYTLATLSEEVNLRRLPTGYSTSFLPQNGLCDCCKLPINETNGTIFICGHGYHLNCYNGKCKYCEEFYKKGIFENVDSFLKRIEKGSDVFTQEDLDNENNTEEEEEQYDSVEEIQDISHKLEIEINNIKNW</sequence>
<comment type="caution">
    <text evidence="1">The sequence shown here is derived from an EMBL/GenBank/DDBJ whole genome shotgun (WGS) entry which is preliminary data.</text>
</comment>